<reference evidence="1" key="1">
    <citation type="journal article" date="2020" name="Nature">
        <title>Giant virus diversity and host interactions through global metagenomics.</title>
        <authorList>
            <person name="Schulz F."/>
            <person name="Roux S."/>
            <person name="Paez-Espino D."/>
            <person name="Jungbluth S."/>
            <person name="Walsh D.A."/>
            <person name="Denef V.J."/>
            <person name="McMahon K.D."/>
            <person name="Konstantinidis K.T."/>
            <person name="Eloe-Fadrosh E.A."/>
            <person name="Kyrpides N.C."/>
            <person name="Woyke T."/>
        </authorList>
    </citation>
    <scope>NUCLEOTIDE SEQUENCE</scope>
    <source>
        <strain evidence="1">GVMAG-S-1035315-10</strain>
    </source>
</reference>
<accession>A0A6C0JL42</accession>
<proteinExistence type="predicted"/>
<evidence type="ECO:0000313" key="1">
    <source>
        <dbReference type="EMBL" id="QHU06475.1"/>
    </source>
</evidence>
<organism evidence="1">
    <name type="scientific">viral metagenome</name>
    <dbReference type="NCBI Taxonomy" id="1070528"/>
    <lineage>
        <taxon>unclassified sequences</taxon>
        <taxon>metagenomes</taxon>
        <taxon>organismal metagenomes</taxon>
    </lineage>
</organism>
<name>A0A6C0JL42_9ZZZZ</name>
<protein>
    <submittedName>
        <fullName evidence="1">Uncharacterized protein</fullName>
    </submittedName>
</protein>
<dbReference type="EMBL" id="MN740656">
    <property type="protein sequence ID" value="QHU06475.1"/>
    <property type="molecule type" value="Genomic_DNA"/>
</dbReference>
<sequence>MMILVASVAVALVAFIAYALDRKSKSEPIVWETAAKVSLFGGLVTSGVVFATGPEVMTDAVKVVTDNVPSVAAVQDMFVGLPTF</sequence>
<dbReference type="AlphaFoldDB" id="A0A6C0JL42"/>